<dbReference type="SUPFAM" id="SSF50939">
    <property type="entry name" value="Sialidases"/>
    <property type="match status" value="1"/>
</dbReference>
<feature type="domain" description="Bacterial Ig-like" evidence="3">
    <location>
        <begin position="347"/>
        <end position="439"/>
    </location>
</feature>
<dbReference type="InterPro" id="IPR013378">
    <property type="entry name" value="InlB-like_B-rpt"/>
</dbReference>
<dbReference type="Pfam" id="PF16640">
    <property type="entry name" value="Big_3_5"/>
    <property type="match status" value="1"/>
</dbReference>
<dbReference type="InterPro" id="IPR032109">
    <property type="entry name" value="Big_3_5"/>
</dbReference>
<dbReference type="EMBL" id="DVFJ01000024">
    <property type="protein sequence ID" value="HIQ71943.1"/>
    <property type="molecule type" value="Genomic_DNA"/>
</dbReference>
<reference evidence="4" key="2">
    <citation type="journal article" date="2021" name="PeerJ">
        <title>Extensive microbial diversity within the chicken gut microbiome revealed by metagenomics and culture.</title>
        <authorList>
            <person name="Gilroy R."/>
            <person name="Ravi A."/>
            <person name="Getino M."/>
            <person name="Pursley I."/>
            <person name="Horton D.L."/>
            <person name="Alikhan N.F."/>
            <person name="Baker D."/>
            <person name="Gharbi K."/>
            <person name="Hall N."/>
            <person name="Watson M."/>
            <person name="Adriaenssens E.M."/>
            <person name="Foster-Nyarko E."/>
            <person name="Jarju S."/>
            <person name="Secka A."/>
            <person name="Antonio M."/>
            <person name="Oren A."/>
            <person name="Chaudhuri R.R."/>
            <person name="La Ragione R."/>
            <person name="Hildebrand F."/>
            <person name="Pallen M.J."/>
        </authorList>
    </citation>
    <scope>NUCLEOTIDE SEQUENCE</scope>
    <source>
        <strain evidence="4">ChiSxjej2B14-6234</strain>
    </source>
</reference>
<evidence type="ECO:0000259" key="3">
    <source>
        <dbReference type="Pfam" id="PF16640"/>
    </source>
</evidence>
<dbReference type="InterPro" id="IPR036278">
    <property type="entry name" value="Sialidase_sf"/>
</dbReference>
<gene>
    <name evidence="4" type="ORF">IAB73_07040</name>
</gene>
<proteinExistence type="predicted"/>
<comment type="subcellular location">
    <subcellularLocation>
        <location evidence="1">Cell envelope</location>
    </subcellularLocation>
</comment>
<feature type="signal peptide" evidence="2">
    <location>
        <begin position="1"/>
        <end position="39"/>
    </location>
</feature>
<name>A0A9D1CRA3_9FIRM</name>
<feature type="chain" id="PRO_5038394055" evidence="2">
    <location>
        <begin position="40"/>
        <end position="875"/>
    </location>
</feature>
<evidence type="ECO:0000313" key="4">
    <source>
        <dbReference type="EMBL" id="HIQ71943.1"/>
    </source>
</evidence>
<dbReference type="InterPro" id="IPR013783">
    <property type="entry name" value="Ig-like_fold"/>
</dbReference>
<dbReference type="NCBIfam" id="TIGR02543">
    <property type="entry name" value="List_Bact_rpt"/>
    <property type="match status" value="1"/>
</dbReference>
<organism evidence="4 5">
    <name type="scientific">Candidatus Onthenecus intestinigallinarum</name>
    <dbReference type="NCBI Taxonomy" id="2840875"/>
    <lineage>
        <taxon>Bacteria</taxon>
        <taxon>Bacillati</taxon>
        <taxon>Bacillota</taxon>
        <taxon>Clostridia</taxon>
        <taxon>Eubacteriales</taxon>
        <taxon>Candidatus Onthenecus</taxon>
    </lineage>
</organism>
<dbReference type="Gene3D" id="2.60.40.4270">
    <property type="entry name" value="Listeria-Bacteroides repeat domain"/>
    <property type="match status" value="1"/>
</dbReference>
<protein>
    <submittedName>
        <fullName evidence="4">Leucine-rich repeat protein</fullName>
    </submittedName>
</protein>
<keyword evidence="2" id="KW-0732">Signal</keyword>
<dbReference type="PANTHER" id="PTHR45661:SF3">
    <property type="entry name" value="IG-LIKE DOMAIN-CONTAINING PROTEIN"/>
    <property type="match status" value="1"/>
</dbReference>
<accession>A0A9D1CRA3</accession>
<dbReference type="Pfam" id="PF09479">
    <property type="entry name" value="Flg_new"/>
    <property type="match status" value="1"/>
</dbReference>
<dbReference type="AlphaFoldDB" id="A0A9D1CRA3"/>
<dbReference type="Pfam" id="PF13306">
    <property type="entry name" value="LRR_5"/>
    <property type="match status" value="1"/>
</dbReference>
<dbReference type="InterPro" id="IPR053139">
    <property type="entry name" value="Surface_bspA-like"/>
</dbReference>
<dbReference type="Gene3D" id="3.40.50.12480">
    <property type="match status" value="2"/>
</dbReference>
<dbReference type="SUPFAM" id="SSF52058">
    <property type="entry name" value="L domain-like"/>
    <property type="match status" value="1"/>
</dbReference>
<evidence type="ECO:0000256" key="2">
    <source>
        <dbReference type="SAM" id="SignalP"/>
    </source>
</evidence>
<reference evidence="4" key="1">
    <citation type="submission" date="2020-10" db="EMBL/GenBank/DDBJ databases">
        <authorList>
            <person name="Gilroy R."/>
        </authorList>
    </citation>
    <scope>NUCLEOTIDE SEQUENCE</scope>
    <source>
        <strain evidence="4">ChiSxjej2B14-6234</strain>
    </source>
</reference>
<sequence>MRENDEEGEKHAMKKGFRDFVCLLALAVLLLALPAGALADDEWSANWTSSTSSITYGGTITNGSAVLTAEYYYQTYTIFIEGVHADSGPLGDLVLPTEIDGCTSFIVSTRVFAGNDTLTSITATPSVTSIQPYAFQNCTNLIRADLSACKLTNVRNEIFRGCTSLETVILPSTITEIEAQAFKDCTSLNTVYILSETPPEISTDSFANCSSDLRIVSVNADVDEHPNVPGWSAYADKIVGASLLTASPASHAWTVQRHGTANAQTFTLTNEDGHNAEAIASLSVALAGANADAFTLSTDGMSASLNVGGSTRFTVTPKTDLSTGTYLEASKTVNLAVAEKGAVALTLTPSASAVTYGDAVTLTADVSKADSSDPDALTGDVRFYLDSVDATHQLGEPQDVTGELSVTLDRAELTAGTHTVYAVYEGNSAFADRQTQIDIMVAARTLGWDASELSASRSQAQAGEAEVHGTLRLTGRLDGDAVTLIPDTGLVTSGLAGVAQPGEYQVKVVPQSGAYALNNPNYALPDDGPVITAFVYASTEEDVPSTGSDRLKLVMEAGLSSVPASLAGTYASPAQLEAALRADVTALGVPGADVAIYDVTLMVSRDGGQSWSEVTESDFPASGITVTLPYPAGTGAQGYVFTVAHMFSSGANAGRIEHPTATATEKGVSFTVTGLSPVALGWTAGNYAVTLHPSGGTIAAGKDVTGYTYGVGAALPTAADVTRDGYTFDGWYDNAALTGSPVTVITTADVGNREYWAKWLSAGVGLKPVSVDGTAGVIDGTEISVVLPAGSSLPTDAQQIAVTPADAQASVSMPVTADGGATWTFTVTAQDGTSRAYTLRITLAVALPQTGDASYYRMKLSAASGLFEPLGPGRR</sequence>
<dbReference type="InterPro" id="IPR042229">
    <property type="entry name" value="Listeria/Bacterioides_rpt_sf"/>
</dbReference>
<dbReference type="Proteomes" id="UP000886887">
    <property type="component" value="Unassembled WGS sequence"/>
</dbReference>
<evidence type="ECO:0000256" key="1">
    <source>
        <dbReference type="ARBA" id="ARBA00004196"/>
    </source>
</evidence>
<dbReference type="Gene3D" id="2.60.40.10">
    <property type="entry name" value="Immunoglobulins"/>
    <property type="match status" value="1"/>
</dbReference>
<dbReference type="InterPro" id="IPR026906">
    <property type="entry name" value="LRR_5"/>
</dbReference>
<evidence type="ECO:0000313" key="5">
    <source>
        <dbReference type="Proteomes" id="UP000886887"/>
    </source>
</evidence>
<comment type="caution">
    <text evidence="4">The sequence shown here is derived from an EMBL/GenBank/DDBJ whole genome shotgun (WGS) entry which is preliminary data.</text>
</comment>
<dbReference type="PANTHER" id="PTHR45661">
    <property type="entry name" value="SURFACE ANTIGEN"/>
    <property type="match status" value="1"/>
</dbReference>
<dbReference type="GO" id="GO:0030313">
    <property type="term" value="C:cell envelope"/>
    <property type="evidence" value="ECO:0007669"/>
    <property type="project" value="UniProtKB-SubCell"/>
</dbReference>